<feature type="domain" description="Integrase catalytic" evidence="1">
    <location>
        <begin position="22"/>
        <end position="53"/>
    </location>
</feature>
<dbReference type="Pfam" id="PF13683">
    <property type="entry name" value="rve_3"/>
    <property type="match status" value="1"/>
</dbReference>
<dbReference type="SUPFAM" id="SSF53098">
    <property type="entry name" value="Ribonuclease H-like"/>
    <property type="match status" value="1"/>
</dbReference>
<gene>
    <name evidence="2" type="ORF">E3O23_07000</name>
</gene>
<organism evidence="2 3">
    <name type="scientific">Cryobacterium tagatosivorans</name>
    <dbReference type="NCBI Taxonomy" id="1259199"/>
    <lineage>
        <taxon>Bacteria</taxon>
        <taxon>Bacillati</taxon>
        <taxon>Actinomycetota</taxon>
        <taxon>Actinomycetes</taxon>
        <taxon>Micrococcales</taxon>
        <taxon>Microbacteriaceae</taxon>
        <taxon>Cryobacterium</taxon>
    </lineage>
</organism>
<evidence type="ECO:0000313" key="2">
    <source>
        <dbReference type="EMBL" id="TFB52259.1"/>
    </source>
</evidence>
<name>A0A4R8UHA6_9MICO</name>
<comment type="caution">
    <text evidence="2">The sequence shown here is derived from an EMBL/GenBank/DDBJ whole genome shotgun (WGS) entry which is preliminary data.</text>
</comment>
<proteinExistence type="predicted"/>
<evidence type="ECO:0000313" key="3">
    <source>
        <dbReference type="Proteomes" id="UP000297866"/>
    </source>
</evidence>
<dbReference type="AlphaFoldDB" id="A0A4R8UHA6"/>
<reference evidence="2 3" key="1">
    <citation type="submission" date="2019-03" db="EMBL/GenBank/DDBJ databases">
        <title>Genomics of glacier-inhabiting Cryobacterium strains.</title>
        <authorList>
            <person name="Liu Q."/>
            <person name="Xin Y.-H."/>
        </authorList>
    </citation>
    <scope>NUCLEOTIDE SEQUENCE [LARGE SCALE GENOMIC DNA]</scope>
    <source>
        <strain evidence="2 3">Sr47</strain>
    </source>
</reference>
<protein>
    <recommendedName>
        <fullName evidence="1">Integrase catalytic domain-containing protein</fullName>
    </recommendedName>
</protein>
<dbReference type="InterPro" id="IPR012337">
    <property type="entry name" value="RNaseH-like_sf"/>
</dbReference>
<dbReference type="Proteomes" id="UP000297866">
    <property type="component" value="Unassembled WGS sequence"/>
</dbReference>
<dbReference type="GO" id="GO:0015074">
    <property type="term" value="P:DNA integration"/>
    <property type="evidence" value="ECO:0007669"/>
    <property type="project" value="InterPro"/>
</dbReference>
<sequence length="103" mass="11873">MKRPVRPGMIHHEEPPFATGPLRTLDDVDALTFDWVDWYNNRRLHGTLGPVPPEEYGIKRLVPRRSRQRNGGMKTATVRDERHVEAAERHGVTVRRLCLIVAV</sequence>
<accession>A0A4R8UHA6</accession>
<dbReference type="InterPro" id="IPR001584">
    <property type="entry name" value="Integrase_cat-core"/>
</dbReference>
<keyword evidence="3" id="KW-1185">Reference proteome</keyword>
<dbReference type="EMBL" id="SOEZ01000037">
    <property type="protein sequence ID" value="TFB52259.1"/>
    <property type="molecule type" value="Genomic_DNA"/>
</dbReference>
<evidence type="ECO:0000259" key="1">
    <source>
        <dbReference type="Pfam" id="PF13683"/>
    </source>
</evidence>
<dbReference type="OrthoDB" id="4281720at2"/>